<reference evidence="2 3" key="1">
    <citation type="submission" date="2024-01" db="EMBL/GenBank/DDBJ databases">
        <authorList>
            <person name="Alioto T."/>
            <person name="Alioto T."/>
            <person name="Gomez Garrido J."/>
        </authorList>
    </citation>
    <scope>NUCLEOTIDE SEQUENCE [LARGE SCALE GENOMIC DNA]</scope>
</reference>
<gene>
    <name evidence="2" type="ORF">FSCOSCO3_A002997</name>
</gene>
<name>A0AAV1PI26_SCOSC</name>
<proteinExistence type="predicted"/>
<feature type="compositionally biased region" description="Basic and acidic residues" evidence="1">
    <location>
        <begin position="1"/>
        <end position="12"/>
    </location>
</feature>
<dbReference type="Proteomes" id="UP001314229">
    <property type="component" value="Unassembled WGS sequence"/>
</dbReference>
<protein>
    <submittedName>
        <fullName evidence="2">Uncharacterized protein</fullName>
    </submittedName>
</protein>
<feature type="region of interest" description="Disordered" evidence="1">
    <location>
        <begin position="1"/>
        <end position="24"/>
    </location>
</feature>
<organism evidence="2 3">
    <name type="scientific">Scomber scombrus</name>
    <name type="common">Atlantic mackerel</name>
    <name type="synonym">Scomber vernalis</name>
    <dbReference type="NCBI Taxonomy" id="13677"/>
    <lineage>
        <taxon>Eukaryota</taxon>
        <taxon>Metazoa</taxon>
        <taxon>Chordata</taxon>
        <taxon>Craniata</taxon>
        <taxon>Vertebrata</taxon>
        <taxon>Euteleostomi</taxon>
        <taxon>Actinopterygii</taxon>
        <taxon>Neopterygii</taxon>
        <taxon>Teleostei</taxon>
        <taxon>Neoteleostei</taxon>
        <taxon>Acanthomorphata</taxon>
        <taxon>Pelagiaria</taxon>
        <taxon>Scombriformes</taxon>
        <taxon>Scombridae</taxon>
        <taxon>Scomber</taxon>
    </lineage>
</organism>
<dbReference type="AlphaFoldDB" id="A0AAV1PI26"/>
<sequence length="101" mass="11708">MESLERNAEKLSKSPSNSPDVMEKTYDNNFWNAARFKPFSRVRLNALTNQQEVTVNVKVKLEHSHTFLLITDSAMRTRKCTRSESYHMLEVTGFEDNVTPI</sequence>
<evidence type="ECO:0000313" key="3">
    <source>
        <dbReference type="Proteomes" id="UP001314229"/>
    </source>
</evidence>
<keyword evidence="3" id="KW-1185">Reference proteome</keyword>
<dbReference type="EMBL" id="CAWUFR010000180">
    <property type="protein sequence ID" value="CAK6971602.1"/>
    <property type="molecule type" value="Genomic_DNA"/>
</dbReference>
<evidence type="ECO:0000313" key="2">
    <source>
        <dbReference type="EMBL" id="CAK6971602.1"/>
    </source>
</evidence>
<accession>A0AAV1PI26</accession>
<evidence type="ECO:0000256" key="1">
    <source>
        <dbReference type="SAM" id="MobiDB-lite"/>
    </source>
</evidence>
<comment type="caution">
    <text evidence="2">The sequence shown here is derived from an EMBL/GenBank/DDBJ whole genome shotgun (WGS) entry which is preliminary data.</text>
</comment>